<keyword evidence="1" id="KW-0175">Coiled coil</keyword>
<dbReference type="OrthoDB" id="420825at2759"/>
<feature type="region of interest" description="Disordered" evidence="2">
    <location>
        <begin position="522"/>
        <end position="544"/>
    </location>
</feature>
<reference evidence="3" key="1">
    <citation type="submission" date="2021-02" db="EMBL/GenBank/DDBJ databases">
        <authorList>
            <person name="Dougan E. K."/>
            <person name="Rhodes N."/>
            <person name="Thang M."/>
            <person name="Chan C."/>
        </authorList>
    </citation>
    <scope>NUCLEOTIDE SEQUENCE</scope>
</reference>
<protein>
    <submittedName>
        <fullName evidence="3">Uncharacterized protein</fullName>
    </submittedName>
</protein>
<evidence type="ECO:0000313" key="4">
    <source>
        <dbReference type="Proteomes" id="UP000601435"/>
    </source>
</evidence>
<sequence>MARPLKKVKAEPVDPPAPTRQSRGSSATSSNVALIVCLRCKRTSKDKDWVPQPGREDACGVCFTAVTAGFDLDFAEAMSRYNSSDKANKSFARDIDRSCERLAKIDADEEMEYFDPPSSVKAVQSISESMIVECLFLTENQVVKFIGATSNALKLDKVNRLSECGRRVVAGFYVRFDDLPEDIREKDLLGLRRIRWELKFHAQHEKEILQPSRQLRLAQGADVLPGVAARMPDRSASNPLELLANMPTISALRKKAADLEEKRKKKDEELAAKLELDGADDPVDIVDEAEPRIKGSLSSGLGTTTIDKDAGVATRKRKKQQGSVKGGDAPPPAKKSTGSARNADEAPSQSQEEIKAALSHDPELCKVALKLGSVPDSLLNLTVRRALEGAKMGNQCTGATRLLEKLGDTSKEGRSLSRRIAAVQAAQLLATTSDLLTLPSDERISKYVLIGATGSPVPLLIKLKVTIAEVSQAVKGFVADGAAAKLQNVVSMLILCKGTLDDEWTFTKPSFAHVMSEAMQLSGDDERRGQEARDQGTDKGNEQAAEIEAEIESRWEALAAGWVDAFANDTLLGLIPATATSSYARLLDVCSSMLTALNAQVAHIPEDFPPLMRSSIERVTAFCKCICCLAAPVPGYMDCTFRDAFVLSKYSGADYMEAEIKNAIGRKGSFWQEAFDAEQRASSAVKEFAPIIRQYVADMDKIVQDAKGGECAPLDCTAACKLVFEVLSKRDHMASHLRKGALQELDAMLQVLIPLLMEVIAKESDLKSIAGVNVEDFLKLASQVPAVGKPASGYAEALDKFATWQAANQTALQGAKLKELCQSARNAEPGAFDVALAWGVLQSVDLDGEEAAGINLQPLLLATLKTLQLKVEPACDSSVGGKLTSVASDARKDAATAKGIFQKVPMAASARKWFLGQVNLLEDCLSLSQACRRYHEIGRDAKDRDAKDSERLALDGVLKTVASLRIRAVKSKNENESLAALAASTSGAVFPDEAEAGKEDAADAAPTKVEVVCALEHACSDMARSMTDNPHAAVQEGLQFLISKQLEACKSHLQEARKLLIDGKDNNQDGTEAKKSWETVAGWKDKLPNSPSLDQVMDLAGSAFGSVDGSALRDKIAEVEKALQGMKTVQARYGPHLKHFGMQDEMMALTTGDYMALSEDGKVMAALGAEALLWYANQHTNKAIARSILGEVTGRISGDFVEETRVDKTLLAEGRRILG</sequence>
<evidence type="ECO:0000313" key="3">
    <source>
        <dbReference type="EMBL" id="CAE7791278.1"/>
    </source>
</evidence>
<feature type="compositionally biased region" description="Polar residues" evidence="2">
    <location>
        <begin position="296"/>
        <end position="305"/>
    </location>
</feature>
<proteinExistence type="predicted"/>
<organism evidence="3 4">
    <name type="scientific">Symbiodinium necroappetens</name>
    <dbReference type="NCBI Taxonomy" id="1628268"/>
    <lineage>
        <taxon>Eukaryota</taxon>
        <taxon>Sar</taxon>
        <taxon>Alveolata</taxon>
        <taxon>Dinophyceae</taxon>
        <taxon>Suessiales</taxon>
        <taxon>Symbiodiniaceae</taxon>
        <taxon>Symbiodinium</taxon>
    </lineage>
</organism>
<gene>
    <name evidence="3" type="ORF">SNEC2469_LOCUS23253</name>
</gene>
<feature type="region of interest" description="Disordered" evidence="2">
    <location>
        <begin position="290"/>
        <end position="355"/>
    </location>
</feature>
<dbReference type="Proteomes" id="UP000601435">
    <property type="component" value="Unassembled WGS sequence"/>
</dbReference>
<dbReference type="AlphaFoldDB" id="A0A812YPP2"/>
<keyword evidence="4" id="KW-1185">Reference proteome</keyword>
<evidence type="ECO:0000256" key="2">
    <source>
        <dbReference type="SAM" id="MobiDB-lite"/>
    </source>
</evidence>
<dbReference type="EMBL" id="CAJNJA010043175">
    <property type="protein sequence ID" value="CAE7791278.1"/>
    <property type="molecule type" value="Genomic_DNA"/>
</dbReference>
<evidence type="ECO:0000256" key="1">
    <source>
        <dbReference type="SAM" id="Coils"/>
    </source>
</evidence>
<feature type="region of interest" description="Disordered" evidence="2">
    <location>
        <begin position="1"/>
        <end position="27"/>
    </location>
</feature>
<comment type="caution">
    <text evidence="3">The sequence shown here is derived from an EMBL/GenBank/DDBJ whole genome shotgun (WGS) entry which is preliminary data.</text>
</comment>
<name>A0A812YPP2_9DINO</name>
<feature type="compositionally biased region" description="Basic and acidic residues" evidence="2">
    <location>
        <begin position="524"/>
        <end position="541"/>
    </location>
</feature>
<accession>A0A812YPP2</accession>
<feature type="coiled-coil region" evidence="1">
    <location>
        <begin position="249"/>
        <end position="277"/>
    </location>
</feature>